<dbReference type="SMART" id="SM00389">
    <property type="entry name" value="HOX"/>
    <property type="match status" value="1"/>
</dbReference>
<dbReference type="PROSITE" id="PS50071">
    <property type="entry name" value="HOMEOBOX_2"/>
    <property type="match status" value="1"/>
</dbReference>
<evidence type="ECO:0000256" key="1">
    <source>
        <dbReference type="ARBA" id="ARBA00004123"/>
    </source>
</evidence>
<sequence length="325" mass="36722">MCWLITPHLGSGGFKYACETRRRSVAPFEEEVKDTSDLGMEKRSYSVEWLSESSHRNTTTTSTTTTTITYPTMDLLRCRLGQAFPYGKEHYGSSGMEKMSAGRDFNEKENHIDNKVALYQAPSALPDSNGVSVSRRAFQEVSAQRPSPVQEKCPLSDSDSMKSPGSMSEEDSSSRPRTKFTSEQLQELEKSFKEHRYIGSSEKKRLSKVLKLSETQIKTWFQNRRMKFKRQSQDARVEAFFSGLYLPYYNYSDFQPPSCSVRPDLSVPLTPPSPVHPYGTLPTSVIRPGLHAPPITAPSLGSFPHPSMLVHPMINEAISHRYTPY</sequence>
<comment type="subcellular location">
    <subcellularLocation>
        <location evidence="1 5 6">Nucleus</location>
    </subcellularLocation>
</comment>
<dbReference type="AlphaFoldDB" id="A0AAV6ZQZ3"/>
<dbReference type="PANTHER" id="PTHR24333">
    <property type="entry name" value="HOMEO BOX HB9 LIKE A-RELATED"/>
    <property type="match status" value="1"/>
</dbReference>
<evidence type="ECO:0000256" key="7">
    <source>
        <dbReference type="SAM" id="MobiDB-lite"/>
    </source>
</evidence>
<dbReference type="GO" id="GO:0005634">
    <property type="term" value="C:nucleus"/>
    <property type="evidence" value="ECO:0007669"/>
    <property type="project" value="UniProtKB-SubCell"/>
</dbReference>
<comment type="caution">
    <text evidence="9">The sequence shown here is derived from an EMBL/GenBank/DDBJ whole genome shotgun (WGS) entry which is preliminary data.</text>
</comment>
<accession>A0AAV6ZQZ3</accession>
<evidence type="ECO:0000256" key="3">
    <source>
        <dbReference type="ARBA" id="ARBA00023155"/>
    </source>
</evidence>
<dbReference type="CDD" id="cd00086">
    <property type="entry name" value="homeodomain"/>
    <property type="match status" value="1"/>
</dbReference>
<dbReference type="Pfam" id="PF00046">
    <property type="entry name" value="Homeodomain"/>
    <property type="match status" value="1"/>
</dbReference>
<dbReference type="Proteomes" id="UP000824782">
    <property type="component" value="Unassembled WGS sequence"/>
</dbReference>
<dbReference type="SUPFAM" id="SSF46689">
    <property type="entry name" value="Homeodomain-like"/>
    <property type="match status" value="1"/>
</dbReference>
<dbReference type="InterPro" id="IPR050848">
    <property type="entry name" value="Homeobox_TF"/>
</dbReference>
<dbReference type="InterPro" id="IPR009057">
    <property type="entry name" value="Homeodomain-like_sf"/>
</dbReference>
<dbReference type="PANTHER" id="PTHR24333:SF14">
    <property type="entry name" value="HOMEOBOX DOMAIN-CONTAINING PROTEIN"/>
    <property type="match status" value="1"/>
</dbReference>
<feature type="region of interest" description="Disordered" evidence="7">
    <location>
        <begin position="139"/>
        <end position="182"/>
    </location>
</feature>
<evidence type="ECO:0000256" key="2">
    <source>
        <dbReference type="ARBA" id="ARBA00023125"/>
    </source>
</evidence>
<dbReference type="GO" id="GO:0000981">
    <property type="term" value="F:DNA-binding transcription factor activity, RNA polymerase II-specific"/>
    <property type="evidence" value="ECO:0007669"/>
    <property type="project" value="InterPro"/>
</dbReference>
<keyword evidence="3 5" id="KW-0371">Homeobox</keyword>
<keyword evidence="4 5" id="KW-0539">Nucleus</keyword>
<evidence type="ECO:0000256" key="4">
    <source>
        <dbReference type="ARBA" id="ARBA00023242"/>
    </source>
</evidence>
<dbReference type="Gene3D" id="1.10.10.60">
    <property type="entry name" value="Homeodomain-like"/>
    <property type="match status" value="1"/>
</dbReference>
<dbReference type="InterPro" id="IPR001356">
    <property type="entry name" value="HD"/>
</dbReference>
<feature type="domain" description="Homeobox" evidence="8">
    <location>
        <begin position="171"/>
        <end position="231"/>
    </location>
</feature>
<evidence type="ECO:0000259" key="8">
    <source>
        <dbReference type="PROSITE" id="PS50071"/>
    </source>
</evidence>
<protein>
    <recommendedName>
        <fullName evidence="8">Homeobox domain-containing protein</fullName>
    </recommendedName>
</protein>
<evidence type="ECO:0000313" key="10">
    <source>
        <dbReference type="Proteomes" id="UP000824782"/>
    </source>
</evidence>
<evidence type="ECO:0000256" key="6">
    <source>
        <dbReference type="RuleBase" id="RU000682"/>
    </source>
</evidence>
<dbReference type="GO" id="GO:0003677">
    <property type="term" value="F:DNA binding"/>
    <property type="evidence" value="ECO:0007669"/>
    <property type="project" value="UniProtKB-UniRule"/>
</dbReference>
<organism evidence="9 10">
    <name type="scientific">Engystomops pustulosus</name>
    <name type="common">Tungara frog</name>
    <name type="synonym">Physalaemus pustulosus</name>
    <dbReference type="NCBI Taxonomy" id="76066"/>
    <lineage>
        <taxon>Eukaryota</taxon>
        <taxon>Metazoa</taxon>
        <taxon>Chordata</taxon>
        <taxon>Craniata</taxon>
        <taxon>Vertebrata</taxon>
        <taxon>Euteleostomi</taxon>
        <taxon>Amphibia</taxon>
        <taxon>Batrachia</taxon>
        <taxon>Anura</taxon>
        <taxon>Neobatrachia</taxon>
        <taxon>Hyloidea</taxon>
        <taxon>Leptodactylidae</taxon>
        <taxon>Leiuperinae</taxon>
        <taxon>Engystomops</taxon>
    </lineage>
</organism>
<keyword evidence="2 5" id="KW-0238">DNA-binding</keyword>
<keyword evidence="10" id="KW-1185">Reference proteome</keyword>
<gene>
    <name evidence="9" type="ORF">GDO81_004230</name>
</gene>
<dbReference type="EMBL" id="WNYA01000011">
    <property type="protein sequence ID" value="KAG8551719.1"/>
    <property type="molecule type" value="Genomic_DNA"/>
</dbReference>
<feature type="DNA-binding region" description="Homeobox" evidence="5">
    <location>
        <begin position="173"/>
        <end position="232"/>
    </location>
</feature>
<evidence type="ECO:0000256" key="5">
    <source>
        <dbReference type="PROSITE-ProRule" id="PRU00108"/>
    </source>
</evidence>
<name>A0AAV6ZQZ3_ENGPU</name>
<dbReference type="PROSITE" id="PS00027">
    <property type="entry name" value="HOMEOBOX_1"/>
    <property type="match status" value="1"/>
</dbReference>
<proteinExistence type="predicted"/>
<dbReference type="InterPro" id="IPR017970">
    <property type="entry name" value="Homeobox_CS"/>
</dbReference>
<evidence type="ECO:0000313" key="9">
    <source>
        <dbReference type="EMBL" id="KAG8551719.1"/>
    </source>
</evidence>
<reference evidence="9" key="1">
    <citation type="thesis" date="2020" institute="ProQuest LLC" country="789 East Eisenhower Parkway, Ann Arbor, MI, USA">
        <title>Comparative Genomics and Chromosome Evolution.</title>
        <authorList>
            <person name="Mudd A.B."/>
        </authorList>
    </citation>
    <scope>NUCLEOTIDE SEQUENCE</scope>
    <source>
        <strain evidence="9">237g6f4</strain>
        <tissue evidence="9">Blood</tissue>
    </source>
</reference>